<evidence type="ECO:0000256" key="6">
    <source>
        <dbReference type="SAM" id="MobiDB-lite"/>
    </source>
</evidence>
<sequence>MSLTTMTEKGVPAARAESTNGLEEGTAHNTNTNQLKQSYGLWSFCGQAIVLPGSWAFAATALTIAIFGGGSSVAIWGTIFISICLWVVVACLAEFGSAYPSAAGCTFIAYNVAGPEWGPFSAYMTGAFHCLGGIFSPPAFLIVLSQLLLTCAAIFHEDYQPTRWQIFLLYEFWNLVALVFLLYGSRILPLLSTIAFVFLAGGLFLTLGLLLGFTKETAPAHHVFFDFHNLTGFESPVICAMLGLLGPIYGFGPPHFLLNMAEDVKNPSKNMPIGLAAQQAGSTVLLLVFYIAAYFTVVDYNALLESSFPSVVGAVYLQATQNKAVTLILLIIVLAPAFFACFSYFLANIRLLYGFTRAGALPYRQWFSKVDVERNIPVNMLYATTFINFLLGFIYLGSRAGFSIILGSSGIFYAGGYLFFFIPVILNKRKYMGNGSFKLPSAVGMAFAVFSVLYETWTMIVYSLPPVYPVTAETANFTPVFLGFGTILSLAGYHFYGRHGFDIENSGVPPHK</sequence>
<evidence type="ECO:0000313" key="9">
    <source>
        <dbReference type="Proteomes" id="UP001358417"/>
    </source>
</evidence>
<evidence type="ECO:0008006" key="10">
    <source>
        <dbReference type="Google" id="ProtNLM"/>
    </source>
</evidence>
<dbReference type="PIRSF" id="PIRSF006060">
    <property type="entry name" value="AA_transporter"/>
    <property type="match status" value="1"/>
</dbReference>
<feature type="transmembrane region" description="Helical" evidence="7">
    <location>
        <begin position="324"/>
        <end position="347"/>
    </location>
</feature>
<dbReference type="GO" id="GO:0016020">
    <property type="term" value="C:membrane"/>
    <property type="evidence" value="ECO:0007669"/>
    <property type="project" value="UniProtKB-SubCell"/>
</dbReference>
<keyword evidence="2" id="KW-0813">Transport</keyword>
<feature type="transmembrane region" description="Helical" evidence="7">
    <location>
        <begin position="134"/>
        <end position="156"/>
    </location>
</feature>
<feature type="transmembrane region" description="Helical" evidence="7">
    <location>
        <begin position="437"/>
        <end position="457"/>
    </location>
</feature>
<gene>
    <name evidence="8" type="ORF">LTR84_000019</name>
</gene>
<accession>A0AAV9NS54</accession>
<evidence type="ECO:0000256" key="2">
    <source>
        <dbReference type="ARBA" id="ARBA00022448"/>
    </source>
</evidence>
<evidence type="ECO:0000256" key="3">
    <source>
        <dbReference type="ARBA" id="ARBA00022692"/>
    </source>
</evidence>
<feature type="transmembrane region" description="Helical" evidence="7">
    <location>
        <begin position="402"/>
        <end position="425"/>
    </location>
</feature>
<feature type="transmembrane region" description="Helical" evidence="7">
    <location>
        <begin position="233"/>
        <end position="252"/>
    </location>
</feature>
<feature type="transmembrane region" description="Helical" evidence="7">
    <location>
        <begin position="477"/>
        <end position="496"/>
    </location>
</feature>
<keyword evidence="3 7" id="KW-0812">Transmembrane</keyword>
<feature type="transmembrane region" description="Helical" evidence="7">
    <location>
        <begin position="190"/>
        <end position="213"/>
    </location>
</feature>
<proteinExistence type="predicted"/>
<feature type="transmembrane region" description="Helical" evidence="7">
    <location>
        <begin position="41"/>
        <end position="67"/>
    </location>
</feature>
<feature type="transmembrane region" description="Helical" evidence="7">
    <location>
        <begin position="73"/>
        <end position="93"/>
    </location>
</feature>
<keyword evidence="5 7" id="KW-0472">Membrane</keyword>
<organism evidence="8 9">
    <name type="scientific">Exophiala bonariae</name>
    <dbReference type="NCBI Taxonomy" id="1690606"/>
    <lineage>
        <taxon>Eukaryota</taxon>
        <taxon>Fungi</taxon>
        <taxon>Dikarya</taxon>
        <taxon>Ascomycota</taxon>
        <taxon>Pezizomycotina</taxon>
        <taxon>Eurotiomycetes</taxon>
        <taxon>Chaetothyriomycetidae</taxon>
        <taxon>Chaetothyriales</taxon>
        <taxon>Herpotrichiellaceae</taxon>
        <taxon>Exophiala</taxon>
    </lineage>
</organism>
<keyword evidence="4 7" id="KW-1133">Transmembrane helix</keyword>
<protein>
    <recommendedName>
        <fullName evidence="10">Amino acid permease/ SLC12A domain-containing protein</fullName>
    </recommendedName>
</protein>
<reference evidence="8 9" key="1">
    <citation type="submission" date="2023-08" db="EMBL/GenBank/DDBJ databases">
        <title>Black Yeasts Isolated from many extreme environments.</title>
        <authorList>
            <person name="Coleine C."/>
            <person name="Stajich J.E."/>
            <person name="Selbmann L."/>
        </authorList>
    </citation>
    <scope>NUCLEOTIDE SEQUENCE [LARGE SCALE GENOMIC DNA]</scope>
    <source>
        <strain evidence="8 9">CCFEE 5792</strain>
    </source>
</reference>
<comment type="caution">
    <text evidence="8">The sequence shown here is derived from an EMBL/GenBank/DDBJ whole genome shotgun (WGS) entry which is preliminary data.</text>
</comment>
<name>A0AAV9NS54_9EURO</name>
<evidence type="ECO:0000256" key="4">
    <source>
        <dbReference type="ARBA" id="ARBA00022989"/>
    </source>
</evidence>
<dbReference type="EMBL" id="JAVRRD010000001">
    <property type="protein sequence ID" value="KAK5064187.1"/>
    <property type="molecule type" value="Genomic_DNA"/>
</dbReference>
<dbReference type="Proteomes" id="UP001358417">
    <property type="component" value="Unassembled WGS sequence"/>
</dbReference>
<feature type="compositionally biased region" description="Polar residues" evidence="6">
    <location>
        <begin position="17"/>
        <end position="29"/>
    </location>
</feature>
<dbReference type="GeneID" id="89968241"/>
<keyword evidence="9" id="KW-1185">Reference proteome</keyword>
<dbReference type="AlphaFoldDB" id="A0AAV9NS54"/>
<feature type="region of interest" description="Disordered" evidence="6">
    <location>
        <begin position="1"/>
        <end position="29"/>
    </location>
</feature>
<feature type="transmembrane region" description="Helical" evidence="7">
    <location>
        <begin position="376"/>
        <end position="396"/>
    </location>
</feature>
<dbReference type="InterPro" id="IPR002293">
    <property type="entry name" value="AA/rel_permease1"/>
</dbReference>
<dbReference type="RefSeq" id="XP_064711511.1">
    <property type="nucleotide sequence ID" value="XM_064843651.1"/>
</dbReference>
<comment type="subcellular location">
    <subcellularLocation>
        <location evidence="1">Membrane</location>
        <topology evidence="1">Multi-pass membrane protein</topology>
    </subcellularLocation>
</comment>
<evidence type="ECO:0000256" key="7">
    <source>
        <dbReference type="SAM" id="Phobius"/>
    </source>
</evidence>
<feature type="transmembrane region" description="Helical" evidence="7">
    <location>
        <begin position="273"/>
        <end position="297"/>
    </location>
</feature>
<feature type="transmembrane region" description="Helical" evidence="7">
    <location>
        <begin position="162"/>
        <end position="183"/>
    </location>
</feature>
<evidence type="ECO:0000256" key="1">
    <source>
        <dbReference type="ARBA" id="ARBA00004141"/>
    </source>
</evidence>
<dbReference type="PANTHER" id="PTHR45649">
    <property type="entry name" value="AMINO-ACID PERMEASE BAT1"/>
    <property type="match status" value="1"/>
</dbReference>
<dbReference type="Gene3D" id="1.20.1740.10">
    <property type="entry name" value="Amino acid/polyamine transporter I"/>
    <property type="match status" value="1"/>
</dbReference>
<evidence type="ECO:0000256" key="5">
    <source>
        <dbReference type="ARBA" id="ARBA00023136"/>
    </source>
</evidence>
<evidence type="ECO:0000313" key="8">
    <source>
        <dbReference type="EMBL" id="KAK5064187.1"/>
    </source>
</evidence>
<dbReference type="Pfam" id="PF13520">
    <property type="entry name" value="AA_permease_2"/>
    <property type="match status" value="1"/>
</dbReference>
<dbReference type="GO" id="GO:0022857">
    <property type="term" value="F:transmembrane transporter activity"/>
    <property type="evidence" value="ECO:0007669"/>
    <property type="project" value="InterPro"/>
</dbReference>
<dbReference type="PANTHER" id="PTHR45649:SF14">
    <property type="entry name" value="GABA PERMEASE"/>
    <property type="match status" value="1"/>
</dbReference>